<proteinExistence type="predicted"/>
<reference evidence="1 2" key="1">
    <citation type="submission" date="2018-12" db="EMBL/GenBank/DDBJ databases">
        <authorList>
            <consortium name="Pathogen Informatics"/>
        </authorList>
    </citation>
    <scope>NUCLEOTIDE SEQUENCE [LARGE SCALE GENOMIC DNA]</scope>
    <source>
        <strain evidence="1 2">NCTC7102</strain>
    </source>
</reference>
<dbReference type="EMBL" id="LR133909">
    <property type="protein sequence ID" value="VDY40472.1"/>
    <property type="molecule type" value="Genomic_DNA"/>
</dbReference>
<evidence type="ECO:0000313" key="2">
    <source>
        <dbReference type="Proteomes" id="UP000281393"/>
    </source>
</evidence>
<name>A0A447JFM4_SALET</name>
<protein>
    <submittedName>
        <fullName evidence="1">Uncharacterized protein</fullName>
    </submittedName>
</protein>
<evidence type="ECO:0000313" key="1">
    <source>
        <dbReference type="EMBL" id="VDY40472.1"/>
    </source>
</evidence>
<organism evidence="1 2">
    <name type="scientific">Salmonella enterica subsp. enterica serovar Daytona</name>
    <dbReference type="NCBI Taxonomy" id="1962639"/>
    <lineage>
        <taxon>Bacteria</taxon>
        <taxon>Pseudomonadati</taxon>
        <taxon>Pseudomonadota</taxon>
        <taxon>Gammaproteobacteria</taxon>
        <taxon>Enterobacterales</taxon>
        <taxon>Enterobacteriaceae</taxon>
        <taxon>Salmonella</taxon>
    </lineage>
</organism>
<sequence>MAFGFTQKQFRMRDGATNIPQPNLFAVQSIVVRQRFAQHDRQLSIIRIVDNFQICFMRRRSKQGFRHVSASLAEISVNYQQRFHYASPAVS</sequence>
<dbReference type="AlphaFoldDB" id="A0A447JFM4"/>
<gene>
    <name evidence="1" type="ORF">NCTC7102_02139</name>
</gene>
<dbReference type="Proteomes" id="UP000281393">
    <property type="component" value="Chromosome"/>
</dbReference>
<accession>A0A447JFM4</accession>